<dbReference type="CDD" id="cd04859">
    <property type="entry name" value="Prim_Pol"/>
    <property type="match status" value="1"/>
</dbReference>
<dbReference type="Proteomes" id="UP000076512">
    <property type="component" value="Unassembled WGS sequence"/>
</dbReference>
<dbReference type="SMART" id="SM00942">
    <property type="entry name" value="PriCT_1"/>
    <property type="match status" value="1"/>
</dbReference>
<dbReference type="Pfam" id="PF09250">
    <property type="entry name" value="Prim-Pol"/>
    <property type="match status" value="1"/>
</dbReference>
<dbReference type="InterPro" id="IPR015330">
    <property type="entry name" value="DNA_primase/pol_bifunc_N"/>
</dbReference>
<name>A0A164JXM4_9NOCA</name>
<gene>
    <name evidence="2" type="ORF">AWN90_40445</name>
</gene>
<dbReference type="AlphaFoldDB" id="A0A164JXM4"/>
<accession>A0A164JXM4</accession>
<evidence type="ECO:0000313" key="2">
    <source>
        <dbReference type="EMBL" id="KZM70823.1"/>
    </source>
</evidence>
<dbReference type="EMBL" id="LWGR01000013">
    <property type="protein sequence ID" value="KZM70823.1"/>
    <property type="molecule type" value="Genomic_DNA"/>
</dbReference>
<dbReference type="SUPFAM" id="SSF56747">
    <property type="entry name" value="Prim-pol domain"/>
    <property type="match status" value="1"/>
</dbReference>
<reference evidence="2 3" key="1">
    <citation type="submission" date="2016-04" db="EMBL/GenBank/DDBJ databases">
        <authorList>
            <person name="Evans L.H."/>
            <person name="Alamgir A."/>
            <person name="Owens N."/>
            <person name="Weber N.D."/>
            <person name="Virtaneva K."/>
            <person name="Barbian K."/>
            <person name="Babar A."/>
            <person name="Rosenke K."/>
        </authorList>
    </citation>
    <scope>NUCLEOTIDE SEQUENCE [LARGE SCALE GENOMIC DNA]</scope>
    <source>
        <strain evidence="2 3">IFM 0406</strain>
    </source>
</reference>
<evidence type="ECO:0000259" key="1">
    <source>
        <dbReference type="SMART" id="SM00942"/>
    </source>
</evidence>
<evidence type="ECO:0000313" key="3">
    <source>
        <dbReference type="Proteomes" id="UP000076512"/>
    </source>
</evidence>
<protein>
    <recommendedName>
        <fullName evidence="1">Primase C-terminal 1 domain-containing protein</fullName>
    </recommendedName>
</protein>
<keyword evidence="3" id="KW-1185">Reference proteome</keyword>
<sequence length="178" mass="18890">MVLDVDPRNGGSVEALGTIPETWTARTGGGGWHVWFRCAGTARGRLAEASGVDIKTHSGYVVAPPSMHPSGNRYRWINDAPIAGLPVHLRERVCAPIVLPFSRRASARSAGSASGLVRAVAEAQPGQRNSVLFWAASRAYSEGASTAVLEAITDAAARVGLSQMEIERTLRSAERRAS</sequence>
<dbReference type="STRING" id="455432.AWN90_40445"/>
<dbReference type="InterPro" id="IPR014820">
    <property type="entry name" value="PriCT_1"/>
</dbReference>
<organism evidence="2 3">
    <name type="scientific">Nocardia terpenica</name>
    <dbReference type="NCBI Taxonomy" id="455432"/>
    <lineage>
        <taxon>Bacteria</taxon>
        <taxon>Bacillati</taxon>
        <taxon>Actinomycetota</taxon>
        <taxon>Actinomycetes</taxon>
        <taxon>Mycobacteriales</taxon>
        <taxon>Nocardiaceae</taxon>
        <taxon>Nocardia</taxon>
    </lineage>
</organism>
<feature type="domain" description="Primase C-terminal 1" evidence="1">
    <location>
        <begin position="117"/>
        <end position="177"/>
    </location>
</feature>
<comment type="caution">
    <text evidence="2">The sequence shown here is derived from an EMBL/GenBank/DDBJ whole genome shotgun (WGS) entry which is preliminary data.</text>
</comment>
<proteinExistence type="predicted"/>